<feature type="domain" description="Bacterial surface antigen (D15)" evidence="4">
    <location>
        <begin position="139"/>
        <end position="348"/>
    </location>
</feature>
<protein>
    <submittedName>
        <fullName evidence="5">BamA/TamA family outer membrane protein</fullName>
    </submittedName>
</protein>
<dbReference type="Pfam" id="PF01103">
    <property type="entry name" value="Omp85"/>
    <property type="match status" value="1"/>
</dbReference>
<keyword evidence="6" id="KW-1185">Reference proteome</keyword>
<dbReference type="Gene3D" id="2.40.160.50">
    <property type="entry name" value="membrane protein fhac: a member of the omp85/tpsb transporter family"/>
    <property type="match status" value="1"/>
</dbReference>
<dbReference type="RefSeq" id="WP_290253654.1">
    <property type="nucleotide sequence ID" value="NZ_JAUGQQ010000002.1"/>
</dbReference>
<evidence type="ECO:0000256" key="3">
    <source>
        <dbReference type="SAM" id="SignalP"/>
    </source>
</evidence>
<organism evidence="5 6">
    <name type="scientific">Aequorivita aurantiaca</name>
    <dbReference type="NCBI Taxonomy" id="3053356"/>
    <lineage>
        <taxon>Bacteria</taxon>
        <taxon>Pseudomonadati</taxon>
        <taxon>Bacteroidota</taxon>
        <taxon>Flavobacteriia</taxon>
        <taxon>Flavobacteriales</taxon>
        <taxon>Flavobacteriaceae</taxon>
        <taxon>Aequorivita</taxon>
    </lineage>
</organism>
<dbReference type="InterPro" id="IPR000184">
    <property type="entry name" value="Bac_surfAg_D15"/>
</dbReference>
<proteinExistence type="predicted"/>
<keyword evidence="2" id="KW-0472">Membrane</keyword>
<evidence type="ECO:0000256" key="1">
    <source>
        <dbReference type="ARBA" id="ARBA00004370"/>
    </source>
</evidence>
<gene>
    <name evidence="5" type="ORF">QRD02_04150</name>
</gene>
<evidence type="ECO:0000313" key="5">
    <source>
        <dbReference type="EMBL" id="MDN3723562.1"/>
    </source>
</evidence>
<reference evidence="5 6" key="1">
    <citation type="submission" date="2023-06" db="EMBL/GenBank/DDBJ databases">
        <authorList>
            <person name="Ye Y.-Q."/>
            <person name="Du Z.-J."/>
        </authorList>
    </citation>
    <scope>NUCLEOTIDE SEQUENCE [LARGE SCALE GENOMIC DNA]</scope>
    <source>
        <strain evidence="5 6">SDUM287046</strain>
    </source>
</reference>
<sequence length="379" mass="42444">MILKKALVIYSLLLFSSHGIIAQNDQTEKPTDSLSKFDRFNKKAEALFKIIPVPIVSYSSEAGNIFGLAKFNAFHPVKNDTLSKPSKISELVTFSSKGRINVVVANDLILKENKYILISFFNYKEVPEYIFGIGNDVSIDDVEEISTQQIRFKTNPMVRIYENLYLGGIVDIADYIKVETDSTSFLVENQVTGLNGGTNFGLGLSLDFDSRENRYNPSNGAFASAQLIFNEKALGSAYQYSRFELDLRKYFNPWLEHVIAVQATTTALGGDAPFYNLALLGGANKMRGYYEGALRDKILVDTQLEYRMPVWNIFGVVGWVGTGRVAPAYKKLSFEDFWPSYGGGLRIQVDSKNKVNLRLDFGFGRDGIHGTYISFAEAF</sequence>
<keyword evidence="3" id="KW-0732">Signal</keyword>
<evidence type="ECO:0000256" key="2">
    <source>
        <dbReference type="ARBA" id="ARBA00023136"/>
    </source>
</evidence>
<feature type="signal peptide" evidence="3">
    <location>
        <begin position="1"/>
        <end position="22"/>
    </location>
</feature>
<comment type="subcellular location">
    <subcellularLocation>
        <location evidence="1">Membrane</location>
    </subcellularLocation>
</comment>
<name>A0ABT8DKJ3_9FLAO</name>
<dbReference type="Proteomes" id="UP001244787">
    <property type="component" value="Unassembled WGS sequence"/>
</dbReference>
<accession>A0ABT8DKJ3</accession>
<evidence type="ECO:0000259" key="4">
    <source>
        <dbReference type="Pfam" id="PF01103"/>
    </source>
</evidence>
<comment type="caution">
    <text evidence="5">The sequence shown here is derived from an EMBL/GenBank/DDBJ whole genome shotgun (WGS) entry which is preliminary data.</text>
</comment>
<dbReference type="EMBL" id="JAUGQQ010000002">
    <property type="protein sequence ID" value="MDN3723562.1"/>
    <property type="molecule type" value="Genomic_DNA"/>
</dbReference>
<feature type="chain" id="PRO_5046272900" evidence="3">
    <location>
        <begin position="23"/>
        <end position="379"/>
    </location>
</feature>
<evidence type="ECO:0000313" key="6">
    <source>
        <dbReference type="Proteomes" id="UP001244787"/>
    </source>
</evidence>